<reference evidence="1 2" key="1">
    <citation type="journal article" date="2016" name="Mol. Biol. Evol.">
        <title>Comparative Genomics of Early-Diverging Mushroom-Forming Fungi Provides Insights into the Origins of Lignocellulose Decay Capabilities.</title>
        <authorList>
            <person name="Nagy L.G."/>
            <person name="Riley R."/>
            <person name="Tritt A."/>
            <person name="Adam C."/>
            <person name="Daum C."/>
            <person name="Floudas D."/>
            <person name="Sun H."/>
            <person name="Yadav J.S."/>
            <person name="Pangilinan J."/>
            <person name="Larsson K.H."/>
            <person name="Matsuura K."/>
            <person name="Barry K."/>
            <person name="Labutti K."/>
            <person name="Kuo R."/>
            <person name="Ohm R.A."/>
            <person name="Bhattacharya S.S."/>
            <person name="Shirouzu T."/>
            <person name="Yoshinaga Y."/>
            <person name="Martin F.M."/>
            <person name="Grigoriev I.V."/>
            <person name="Hibbett D.S."/>
        </authorList>
    </citation>
    <scope>NUCLEOTIDE SEQUENCE [LARGE SCALE GENOMIC DNA]</scope>
    <source>
        <strain evidence="1 2">HHB12733</strain>
    </source>
</reference>
<dbReference type="AlphaFoldDB" id="A0A165J048"/>
<sequence length="104" mass="11259">MRSRAAAAYRLWLHSSAPSGKPARRRSSSVCHSHLLAELQQNLIALPALLVHFATHFSLHRCPNSPAARRPPGRQPRPVRLGGECRAWVGGGSEAYGACVVEGQ</sequence>
<accession>A0A165J048</accession>
<dbReference type="EMBL" id="KV423925">
    <property type="protein sequence ID" value="KZT61194.1"/>
    <property type="molecule type" value="Genomic_DNA"/>
</dbReference>
<keyword evidence="2" id="KW-1185">Reference proteome</keyword>
<gene>
    <name evidence="1" type="ORF">CALCODRAFT_46850</name>
</gene>
<proteinExistence type="predicted"/>
<dbReference type="Proteomes" id="UP000076842">
    <property type="component" value="Unassembled WGS sequence"/>
</dbReference>
<name>A0A165J048_9BASI</name>
<protein>
    <submittedName>
        <fullName evidence="1">Uncharacterized protein</fullName>
    </submittedName>
</protein>
<evidence type="ECO:0000313" key="1">
    <source>
        <dbReference type="EMBL" id="KZT61194.1"/>
    </source>
</evidence>
<organism evidence="1 2">
    <name type="scientific">Calocera cornea HHB12733</name>
    <dbReference type="NCBI Taxonomy" id="1353952"/>
    <lineage>
        <taxon>Eukaryota</taxon>
        <taxon>Fungi</taxon>
        <taxon>Dikarya</taxon>
        <taxon>Basidiomycota</taxon>
        <taxon>Agaricomycotina</taxon>
        <taxon>Dacrymycetes</taxon>
        <taxon>Dacrymycetales</taxon>
        <taxon>Dacrymycetaceae</taxon>
        <taxon>Calocera</taxon>
    </lineage>
</organism>
<evidence type="ECO:0000313" key="2">
    <source>
        <dbReference type="Proteomes" id="UP000076842"/>
    </source>
</evidence>
<dbReference type="InParanoid" id="A0A165J048"/>